<dbReference type="SUPFAM" id="SSF81624">
    <property type="entry name" value="N-terminal domain of MutM-like DNA repair proteins"/>
    <property type="match status" value="1"/>
</dbReference>
<dbReference type="Gene3D" id="1.10.8.50">
    <property type="match status" value="1"/>
</dbReference>
<sequence length="275" mass="29265">MIELPEAATLARQLSAAFTGRTVASATAGQTPHGFAFYNREAAEFGPLLTGGAVGRAAAYGGVVEVPVGAFRLVLNDGARLRRLAPGTPRPPRHQLLVEFDDGAALACTVQMYAGIALVEDGDDVGPYVRAARDAPSPLTAAFTLDHLRGLVAQAPARASVKELLATKQRIPGLGNGCLHDIAFYAGLHPRRRIETLAPRDLVHLHATLLAVLRRMTDDGGRDTERDLHGEPGRYPTTLSARTQGLPCPRCGSAITKQTFLGGTIYFCVRCQPLP</sequence>
<dbReference type="InterPro" id="IPR010979">
    <property type="entry name" value="Ribosomal_uS13-like_H2TH"/>
</dbReference>
<dbReference type="PANTHER" id="PTHR22993:SF9">
    <property type="entry name" value="FORMAMIDOPYRIMIDINE-DNA GLYCOSYLASE"/>
    <property type="match status" value="1"/>
</dbReference>
<dbReference type="Proteomes" id="UP000501058">
    <property type="component" value="Chromosome"/>
</dbReference>
<organism evidence="4 5">
    <name type="scientific">Propioniciclava coleopterorum</name>
    <dbReference type="NCBI Taxonomy" id="2714937"/>
    <lineage>
        <taxon>Bacteria</taxon>
        <taxon>Bacillati</taxon>
        <taxon>Actinomycetota</taxon>
        <taxon>Actinomycetes</taxon>
        <taxon>Propionibacteriales</taxon>
        <taxon>Propionibacteriaceae</taxon>
        <taxon>Propioniciclava</taxon>
    </lineage>
</organism>
<dbReference type="InterPro" id="IPR015886">
    <property type="entry name" value="H2TH_FPG"/>
</dbReference>
<protein>
    <submittedName>
        <fullName evidence="4">Endonuclease VIII</fullName>
    </submittedName>
</protein>
<accession>A0A6G7Y334</accession>
<dbReference type="SMART" id="SM01232">
    <property type="entry name" value="H2TH"/>
    <property type="match status" value="1"/>
</dbReference>
<dbReference type="GO" id="GO:0003906">
    <property type="term" value="F:DNA-(apurinic or apyrimidinic site) endonuclease activity"/>
    <property type="evidence" value="ECO:0007669"/>
    <property type="project" value="InterPro"/>
</dbReference>
<evidence type="ECO:0000313" key="4">
    <source>
        <dbReference type="EMBL" id="QIK71294.1"/>
    </source>
</evidence>
<keyword evidence="4" id="KW-0255">Endonuclease</keyword>
<dbReference type="InterPro" id="IPR035937">
    <property type="entry name" value="FPG_N"/>
</dbReference>
<evidence type="ECO:0000256" key="2">
    <source>
        <dbReference type="SAM" id="MobiDB-lite"/>
    </source>
</evidence>
<keyword evidence="5" id="KW-1185">Reference proteome</keyword>
<dbReference type="GO" id="GO:0008270">
    <property type="term" value="F:zinc ion binding"/>
    <property type="evidence" value="ECO:0007669"/>
    <property type="project" value="InterPro"/>
</dbReference>
<dbReference type="GO" id="GO:0006284">
    <property type="term" value="P:base-excision repair"/>
    <property type="evidence" value="ECO:0007669"/>
    <property type="project" value="InterPro"/>
</dbReference>
<dbReference type="EMBL" id="CP049865">
    <property type="protein sequence ID" value="QIK71294.1"/>
    <property type="molecule type" value="Genomic_DNA"/>
</dbReference>
<dbReference type="PANTHER" id="PTHR22993">
    <property type="entry name" value="FORMAMIDOPYRIMIDINE-DNA GLYCOSYLASE"/>
    <property type="match status" value="1"/>
</dbReference>
<dbReference type="GO" id="GO:0003684">
    <property type="term" value="F:damaged DNA binding"/>
    <property type="evidence" value="ECO:0007669"/>
    <property type="project" value="InterPro"/>
</dbReference>
<comment type="similarity">
    <text evidence="1">Belongs to the FPG family.</text>
</comment>
<reference evidence="4 5" key="1">
    <citation type="submission" date="2020-03" db="EMBL/GenBank/DDBJ databases">
        <title>Propioniciclava sp. nov., isolated from Hydrophilus acuminatus.</title>
        <authorList>
            <person name="Hyun D.-W."/>
            <person name="Bae J.-W."/>
        </authorList>
    </citation>
    <scope>NUCLEOTIDE SEQUENCE [LARGE SCALE GENOMIC DNA]</scope>
    <source>
        <strain evidence="4 5">HDW11</strain>
    </source>
</reference>
<evidence type="ECO:0000259" key="3">
    <source>
        <dbReference type="SMART" id="SM01232"/>
    </source>
</evidence>
<keyword evidence="4" id="KW-0540">Nuclease</keyword>
<feature type="compositionally biased region" description="Basic and acidic residues" evidence="2">
    <location>
        <begin position="219"/>
        <end position="232"/>
    </location>
</feature>
<feature type="region of interest" description="Disordered" evidence="2">
    <location>
        <begin position="219"/>
        <end position="238"/>
    </location>
</feature>
<dbReference type="RefSeq" id="WP_166231594.1">
    <property type="nucleotide sequence ID" value="NZ_CP049865.1"/>
</dbReference>
<keyword evidence="4" id="KW-0378">Hydrolase</keyword>
<dbReference type="KEGG" id="prv:G7070_02085"/>
<gene>
    <name evidence="4" type="ORF">G7070_02085</name>
</gene>
<feature type="domain" description="Formamidopyrimidine-DNA glycosylase H2TH DNA-binding" evidence="3">
    <location>
        <begin position="134"/>
        <end position="228"/>
    </location>
</feature>
<evidence type="ECO:0000313" key="5">
    <source>
        <dbReference type="Proteomes" id="UP000501058"/>
    </source>
</evidence>
<dbReference type="SUPFAM" id="SSF46946">
    <property type="entry name" value="S13-like H2TH domain"/>
    <property type="match status" value="1"/>
</dbReference>
<proteinExistence type="inferred from homology"/>
<dbReference type="SUPFAM" id="SSF57716">
    <property type="entry name" value="Glucocorticoid receptor-like (DNA-binding domain)"/>
    <property type="match status" value="1"/>
</dbReference>
<dbReference type="GO" id="GO:0034039">
    <property type="term" value="F:8-oxo-7,8-dihydroguanine DNA N-glycosylase activity"/>
    <property type="evidence" value="ECO:0007669"/>
    <property type="project" value="TreeGrafter"/>
</dbReference>
<name>A0A6G7Y334_9ACTN</name>
<evidence type="ECO:0000256" key="1">
    <source>
        <dbReference type="ARBA" id="ARBA00009409"/>
    </source>
</evidence>
<dbReference type="AlphaFoldDB" id="A0A6G7Y334"/>